<dbReference type="Proteomes" id="UP000016638">
    <property type="component" value="Unassembled WGS sequence"/>
</dbReference>
<dbReference type="Pfam" id="PF00359">
    <property type="entry name" value="PTS_EIIA_2"/>
    <property type="match status" value="1"/>
</dbReference>
<name>U2TV67_9ACTN</name>
<dbReference type="PANTHER" id="PTHR47738">
    <property type="entry name" value="PTS SYSTEM FRUCTOSE-LIKE EIIA COMPONENT-RELATED"/>
    <property type="match status" value="1"/>
</dbReference>
<dbReference type="Gene3D" id="3.40.930.10">
    <property type="entry name" value="Mannitol-specific EII, Chain A"/>
    <property type="match status" value="1"/>
</dbReference>
<feature type="domain" description="PTS EIIA type-2" evidence="1">
    <location>
        <begin position="3"/>
        <end position="148"/>
    </location>
</feature>
<dbReference type="InterPro" id="IPR002178">
    <property type="entry name" value="PTS_EIIA_type-2_dom"/>
</dbReference>
<accession>U2TV67</accession>
<dbReference type="EMBL" id="AWEZ01000016">
    <property type="protein sequence ID" value="ERL10235.1"/>
    <property type="molecule type" value="Genomic_DNA"/>
</dbReference>
<dbReference type="PATRIC" id="fig|1125712.3.peg.416"/>
<dbReference type="eggNOG" id="COG1762">
    <property type="taxonomic scope" value="Bacteria"/>
</dbReference>
<proteinExistence type="predicted"/>
<dbReference type="SUPFAM" id="SSF55804">
    <property type="entry name" value="Phoshotransferase/anion transport protein"/>
    <property type="match status" value="1"/>
</dbReference>
<dbReference type="RefSeq" id="WP_021725251.1">
    <property type="nucleotide sequence ID" value="NZ_AWEZ01000016.1"/>
</dbReference>
<dbReference type="PANTHER" id="PTHR47738:SF1">
    <property type="entry name" value="NITROGEN REGULATORY PROTEIN"/>
    <property type="match status" value="1"/>
</dbReference>
<reference evidence="2 3" key="1">
    <citation type="submission" date="2013-08" db="EMBL/GenBank/DDBJ databases">
        <authorList>
            <person name="Durkin A.S."/>
            <person name="Haft D.R."/>
            <person name="McCorrison J."/>
            <person name="Torralba M."/>
            <person name="Gillis M."/>
            <person name="Haft D.H."/>
            <person name="Methe B."/>
            <person name="Sutton G."/>
            <person name="Nelson K.E."/>
        </authorList>
    </citation>
    <scope>NUCLEOTIDE SEQUENCE [LARGE SCALE GENOMIC DNA]</scope>
    <source>
        <strain evidence="2 3">F0195</strain>
    </source>
</reference>
<dbReference type="OrthoDB" id="95460at2"/>
<evidence type="ECO:0000313" key="2">
    <source>
        <dbReference type="EMBL" id="ERL10235.1"/>
    </source>
</evidence>
<dbReference type="InterPro" id="IPR051541">
    <property type="entry name" value="PTS_SugarTrans_NitroReg"/>
</dbReference>
<dbReference type="GO" id="GO:0030295">
    <property type="term" value="F:protein kinase activator activity"/>
    <property type="evidence" value="ECO:0007669"/>
    <property type="project" value="TreeGrafter"/>
</dbReference>
<keyword evidence="2" id="KW-0670">Pyruvate</keyword>
<evidence type="ECO:0000313" key="3">
    <source>
        <dbReference type="Proteomes" id="UP000016638"/>
    </source>
</evidence>
<organism evidence="2 3">
    <name type="scientific">Olsenella profusa F0195</name>
    <dbReference type="NCBI Taxonomy" id="1125712"/>
    <lineage>
        <taxon>Bacteria</taxon>
        <taxon>Bacillati</taxon>
        <taxon>Actinomycetota</taxon>
        <taxon>Coriobacteriia</taxon>
        <taxon>Coriobacteriales</taxon>
        <taxon>Atopobiaceae</taxon>
        <taxon>Olsenella</taxon>
    </lineage>
</organism>
<dbReference type="STRING" id="1125712.HMPREF1316_2183"/>
<dbReference type="AlphaFoldDB" id="U2TV67"/>
<protein>
    <submittedName>
        <fullName evidence="2">Phosphoenolpyruvate-dependent sugar PTS family porter, EIIA 2 component</fullName>
    </submittedName>
</protein>
<evidence type="ECO:0000259" key="1">
    <source>
        <dbReference type="PROSITE" id="PS51094"/>
    </source>
</evidence>
<keyword evidence="3" id="KW-1185">Reference proteome</keyword>
<dbReference type="InterPro" id="IPR016152">
    <property type="entry name" value="PTrfase/Anion_transptr"/>
</dbReference>
<comment type="caution">
    <text evidence="2">The sequence shown here is derived from an EMBL/GenBank/DDBJ whole genome shotgun (WGS) entry which is preliminary data.</text>
</comment>
<gene>
    <name evidence="2" type="ORF">HMPREF1316_2183</name>
</gene>
<sequence length="151" mass="16615">MERSVTERNVLLHQQTATGEETLRIISDYPIALAAADDAYEVYAGFLAREEVDQTGMVEGFAIPHRKTDAVKRATVIVFKNDRKLAWPSLDGEPVDIAMALLVPGQEAGTKHLRLLSKTAVLLMDDGFKKLLCEGDDATFVADAINAELER</sequence>
<dbReference type="PROSITE" id="PS51094">
    <property type="entry name" value="PTS_EIIA_TYPE_2"/>
    <property type="match status" value="1"/>
</dbReference>